<comment type="caution">
    <text evidence="3">The sequence shown here is derived from an EMBL/GenBank/DDBJ whole genome shotgun (WGS) entry which is preliminary data.</text>
</comment>
<sequence>MPRKWRYFGFLAMPLIISLSLLLYLASGMSFASEDVVLPGISIMDVELSNLNQDQAVERVKQLEESYQKTIKVAYQNSNWDLPLNTIGLKLDCEKEVQRAMDIGRTGSLWQKFVERRQAHRGIRLEPSIQINPYLLEKTVSEVAKPIILPPRDAGLIINANDTIEVSPGSTGRLIDITHLGKDIKEILIAGEQRTIELKLVDVPPARSTEEVEEMGVDALLGSYTTQFDPSNVNRTYNVSVAAAALDGQIISPHEIFSFNDIVGPRSTEGGYKNAPIIVNNELVDGLGGGVCQVSTTLYNAVLLANLQLVERTNHSIPIPYVPIGRDATVVFDLIDFKFKNSTDYWLYIQSYVSGGNLTIKIFGNNSFRRDVVIRSWVDETYEPETIVEQDHSIRKGDRIVKQQGAPGYKALAERIVMQNGQVIKVEKLPFSIYNVKNKIISQGMALPSTIISTIAKDLDEEN</sequence>
<dbReference type="InterPro" id="IPR022029">
    <property type="entry name" value="YoaR-like_PG-bd"/>
</dbReference>
<evidence type="ECO:0000313" key="4">
    <source>
        <dbReference type="Proteomes" id="UP001172911"/>
    </source>
</evidence>
<dbReference type="EMBL" id="JARPTC010000023">
    <property type="protein sequence ID" value="MDO7788701.1"/>
    <property type="molecule type" value="Genomic_DNA"/>
</dbReference>
<organism evidence="3 4">
    <name type="scientific">Desulforamulus aquiferis</name>
    <dbReference type="NCBI Taxonomy" id="1397668"/>
    <lineage>
        <taxon>Bacteria</taxon>
        <taxon>Bacillati</taxon>
        <taxon>Bacillota</taxon>
        <taxon>Clostridia</taxon>
        <taxon>Eubacteriales</taxon>
        <taxon>Peptococcaceae</taxon>
        <taxon>Desulforamulus</taxon>
    </lineage>
</organism>
<accession>A0AAW7ZGZ5</accession>
<dbReference type="SMART" id="SM01208">
    <property type="entry name" value="G5"/>
    <property type="match status" value="1"/>
</dbReference>
<reference evidence="3" key="2">
    <citation type="submission" date="2023-03" db="EMBL/GenBank/DDBJ databases">
        <authorList>
            <person name="Zhang Z."/>
        </authorList>
    </citation>
    <scope>NUCLEOTIDE SEQUENCE</scope>
    <source>
        <strain evidence="3">DSA</strain>
    </source>
</reference>
<dbReference type="Proteomes" id="UP001172911">
    <property type="component" value="Unassembled WGS sequence"/>
</dbReference>
<dbReference type="Gene3D" id="2.20.230.10">
    <property type="entry name" value="Resuscitation-promoting factor rpfb"/>
    <property type="match status" value="1"/>
</dbReference>
<dbReference type="PANTHER" id="PTHR35788:SF1">
    <property type="entry name" value="EXPORTED PROTEIN"/>
    <property type="match status" value="1"/>
</dbReference>
<protein>
    <submittedName>
        <fullName evidence="3">VanW family protein</fullName>
    </submittedName>
</protein>
<dbReference type="InterPro" id="IPR007391">
    <property type="entry name" value="Vancomycin_resist_VanW"/>
</dbReference>
<proteinExistence type="predicted"/>
<dbReference type="InterPro" id="IPR011098">
    <property type="entry name" value="G5_dom"/>
</dbReference>
<dbReference type="PANTHER" id="PTHR35788">
    <property type="entry name" value="EXPORTED PROTEIN-RELATED"/>
    <property type="match status" value="1"/>
</dbReference>
<reference evidence="3" key="1">
    <citation type="journal article" date="2023" name="J. Hazard. Mater.">
        <title>Anaerobic biodegradation of pyrene and benzo[a]pyrene by a new sulfate-reducing Desulforamulus aquiferis strain DSA.</title>
        <authorList>
            <person name="Zhang Z."/>
            <person name="Sun J."/>
            <person name="Gong X."/>
            <person name="Wang C."/>
            <person name="Wang H."/>
        </authorList>
    </citation>
    <scope>NUCLEOTIDE SEQUENCE</scope>
    <source>
        <strain evidence="3">DSA</strain>
    </source>
</reference>
<keyword evidence="4" id="KW-1185">Reference proteome</keyword>
<keyword evidence="1" id="KW-0732">Signal</keyword>
<dbReference type="Pfam" id="PF07501">
    <property type="entry name" value="G5"/>
    <property type="match status" value="1"/>
</dbReference>
<feature type="domain" description="G5" evidence="2">
    <location>
        <begin position="368"/>
        <end position="447"/>
    </location>
</feature>
<dbReference type="Pfam" id="PF04294">
    <property type="entry name" value="VanW"/>
    <property type="match status" value="1"/>
</dbReference>
<dbReference type="RefSeq" id="WP_304544859.1">
    <property type="nucleotide sequence ID" value="NZ_JARPTC010000023.1"/>
</dbReference>
<evidence type="ECO:0000256" key="1">
    <source>
        <dbReference type="ARBA" id="ARBA00022729"/>
    </source>
</evidence>
<evidence type="ECO:0000313" key="3">
    <source>
        <dbReference type="EMBL" id="MDO7788701.1"/>
    </source>
</evidence>
<name>A0AAW7ZGZ5_9FIRM</name>
<dbReference type="InterPro" id="IPR052913">
    <property type="entry name" value="Glycopeptide_resist_protein"/>
</dbReference>
<dbReference type="AlphaFoldDB" id="A0AAW7ZGZ5"/>
<gene>
    <name evidence="3" type="ORF">P6N53_15840</name>
</gene>
<evidence type="ECO:0000259" key="2">
    <source>
        <dbReference type="PROSITE" id="PS51109"/>
    </source>
</evidence>
<dbReference type="Pfam" id="PF12229">
    <property type="entry name" value="PG_binding_4"/>
    <property type="match status" value="1"/>
</dbReference>
<dbReference type="PROSITE" id="PS51109">
    <property type="entry name" value="G5"/>
    <property type="match status" value="1"/>
</dbReference>